<dbReference type="RefSeq" id="WP_152350095.1">
    <property type="nucleotide sequence ID" value="NZ_WBSN01000005.1"/>
</dbReference>
<dbReference type="CDD" id="cd01839">
    <property type="entry name" value="SGNH_arylesterase_like"/>
    <property type="match status" value="1"/>
</dbReference>
<keyword evidence="3" id="KW-1185">Reference proteome</keyword>
<evidence type="ECO:0000313" key="2">
    <source>
        <dbReference type="EMBL" id="NEG78391.1"/>
    </source>
</evidence>
<dbReference type="Proteomes" id="UP000469763">
    <property type="component" value="Unassembled WGS sequence"/>
</dbReference>
<dbReference type="InterPro" id="IPR051532">
    <property type="entry name" value="Ester_Hydrolysis_Enzymes"/>
</dbReference>
<evidence type="ECO:0000259" key="1">
    <source>
        <dbReference type="Pfam" id="PF13472"/>
    </source>
</evidence>
<dbReference type="SUPFAM" id="SSF52266">
    <property type="entry name" value="SGNH hydrolase"/>
    <property type="match status" value="1"/>
</dbReference>
<evidence type="ECO:0000313" key="3">
    <source>
        <dbReference type="Proteomes" id="UP000469763"/>
    </source>
</evidence>
<dbReference type="PANTHER" id="PTHR30383:SF29">
    <property type="entry name" value="SGNH HYDROLASE-TYPE ESTERASE DOMAIN-CONTAINING PROTEIN"/>
    <property type="match status" value="1"/>
</dbReference>
<sequence>MKNVLCFGDSNTFGTNPARPGTRHPFDVRWTGRLTGLLGPDWRVIEEGMGGRTTVFVNPLEPKRDGIGALPIALQSHRPLDYAIVSLGTNDLKEIFNASPRTIAAGAAMVCDAVLNYNYGGCGPAPKVLLVSPIWVKPGISESPYVGFAEDAVDRSHRLSPYYREVAEERGLLFLDASTVAEASDRDKLHMEADSHARLAQAIADVLLADAAAE</sequence>
<dbReference type="Pfam" id="PF13472">
    <property type="entry name" value="Lipase_GDSL_2"/>
    <property type="match status" value="1"/>
</dbReference>
<dbReference type="Gene3D" id="3.40.50.1110">
    <property type="entry name" value="SGNH hydrolase"/>
    <property type="match status" value="1"/>
</dbReference>
<gene>
    <name evidence="2" type="ORF">GFD22_05295</name>
</gene>
<proteinExistence type="predicted"/>
<dbReference type="InterPro" id="IPR013830">
    <property type="entry name" value="SGNH_hydro"/>
</dbReference>
<protein>
    <submittedName>
        <fullName evidence="2">GDSL family lipase</fullName>
    </submittedName>
</protein>
<feature type="domain" description="SGNH hydrolase-type esterase" evidence="1">
    <location>
        <begin position="6"/>
        <end position="194"/>
    </location>
</feature>
<name>A0A7K3TH27_9BIFI</name>
<dbReference type="EMBL" id="WHZY01000006">
    <property type="protein sequence ID" value="NEG78391.1"/>
    <property type="molecule type" value="Genomic_DNA"/>
</dbReference>
<dbReference type="AlphaFoldDB" id="A0A7K3TH27"/>
<reference evidence="2 3" key="1">
    <citation type="submission" date="2019-10" db="EMBL/GenBank/DDBJ databases">
        <title>Bifidobacterium from non-human primates.</title>
        <authorList>
            <person name="Modesto M."/>
        </authorList>
    </citation>
    <scope>NUCLEOTIDE SEQUENCE [LARGE SCALE GENOMIC DNA]</scope>
    <source>
        <strain evidence="2 3">TREC</strain>
    </source>
</reference>
<dbReference type="OrthoDB" id="164654at2"/>
<dbReference type="PANTHER" id="PTHR30383">
    <property type="entry name" value="THIOESTERASE 1/PROTEASE 1/LYSOPHOSPHOLIPASE L1"/>
    <property type="match status" value="1"/>
</dbReference>
<dbReference type="InterPro" id="IPR036514">
    <property type="entry name" value="SGNH_hydro_sf"/>
</dbReference>
<comment type="caution">
    <text evidence="2">The sequence shown here is derived from an EMBL/GenBank/DDBJ whole genome shotgun (WGS) entry which is preliminary data.</text>
</comment>
<organism evidence="2 3">
    <name type="scientific">Bifidobacterium avesanii</name>
    <dbReference type="NCBI Taxonomy" id="1798157"/>
    <lineage>
        <taxon>Bacteria</taxon>
        <taxon>Bacillati</taxon>
        <taxon>Actinomycetota</taxon>
        <taxon>Actinomycetes</taxon>
        <taxon>Bifidobacteriales</taxon>
        <taxon>Bifidobacteriaceae</taxon>
        <taxon>Bifidobacterium</taxon>
    </lineage>
</organism>
<accession>A0A7K3TH27</accession>